<organism evidence="2">
    <name type="scientific">Castellaniella ginsengisoli</name>
    <dbReference type="NCBI Taxonomy" id="546114"/>
    <lineage>
        <taxon>Bacteria</taxon>
        <taxon>Pseudomonadati</taxon>
        <taxon>Pseudomonadota</taxon>
        <taxon>Betaproteobacteria</taxon>
        <taxon>Burkholderiales</taxon>
        <taxon>Alcaligenaceae</taxon>
        <taxon>Castellaniella</taxon>
    </lineage>
</organism>
<dbReference type="RefSeq" id="WP_368655428.1">
    <property type="nucleotide sequence ID" value="NZ_CP158262.1"/>
</dbReference>
<evidence type="ECO:0008006" key="3">
    <source>
        <dbReference type="Google" id="ProtNLM"/>
    </source>
</evidence>
<evidence type="ECO:0000256" key="1">
    <source>
        <dbReference type="SAM" id="Phobius"/>
    </source>
</evidence>
<dbReference type="AlphaFoldDB" id="A0AB39ETC9"/>
<dbReference type="EMBL" id="CP158262">
    <property type="protein sequence ID" value="XDJ68768.1"/>
    <property type="molecule type" value="Genomic_DNA"/>
</dbReference>
<feature type="transmembrane region" description="Helical" evidence="1">
    <location>
        <begin position="110"/>
        <end position="130"/>
    </location>
</feature>
<keyword evidence="1" id="KW-1133">Transmembrane helix</keyword>
<accession>A0AB39ETC9</accession>
<sequence>MTQRAKDIDPGFARMMRGITSSIAPTDDGDAPIDLGVLSGFVASGDDQRQEIRHNSSMETPITRPELDAKLETIEARMDGRIARIEDAVQRISEDNAATRAGISSLKTTLIVTAIGAVLTIVLGVAAFNATLQSNMLSAFQVGQQVSQQK</sequence>
<keyword evidence="1" id="KW-0812">Transmembrane</keyword>
<proteinExistence type="predicted"/>
<gene>
    <name evidence="2" type="ORF">ABRY94_11895</name>
</gene>
<name>A0AB39ETC9_9BURK</name>
<keyword evidence="1" id="KW-0472">Membrane</keyword>
<protein>
    <recommendedName>
        <fullName evidence="3">Chemotaxis protein</fullName>
    </recommendedName>
</protein>
<reference evidence="2" key="1">
    <citation type="submission" date="2024-05" db="EMBL/GenBank/DDBJ databases">
        <authorList>
            <person name="Luo Y.-C."/>
            <person name="Nicholds J."/>
            <person name="Mortimer T."/>
            <person name="Maboni G."/>
        </authorList>
    </citation>
    <scope>NUCLEOTIDE SEQUENCE</scope>
    <source>
        <strain evidence="2">144863</strain>
    </source>
</reference>
<evidence type="ECO:0000313" key="2">
    <source>
        <dbReference type="EMBL" id="XDJ68768.1"/>
    </source>
</evidence>